<dbReference type="Gene3D" id="3.40.630.30">
    <property type="match status" value="1"/>
</dbReference>
<evidence type="ECO:0000313" key="2">
    <source>
        <dbReference type="EMBL" id="QEA04414.1"/>
    </source>
</evidence>
<dbReference type="PANTHER" id="PTHR43610:SF1">
    <property type="entry name" value="N-ACETYLTRANSFERASE DOMAIN-CONTAINING PROTEIN"/>
    <property type="match status" value="1"/>
</dbReference>
<dbReference type="PROSITE" id="PS51186">
    <property type="entry name" value="GNAT"/>
    <property type="match status" value="1"/>
</dbReference>
<feature type="domain" description="N-acetyltransferase" evidence="1">
    <location>
        <begin position="13"/>
        <end position="181"/>
    </location>
</feature>
<reference evidence="2" key="1">
    <citation type="submission" date="2019-06" db="EMBL/GenBank/DDBJ databases">
        <authorList>
            <person name="Murdoch R.W."/>
            <person name="Fathepure B."/>
        </authorList>
    </citation>
    <scope>NUCLEOTIDE SEQUENCE</scope>
</reference>
<accession>A0A5B8RA74</accession>
<dbReference type="Pfam" id="PF13302">
    <property type="entry name" value="Acetyltransf_3"/>
    <property type="match status" value="1"/>
</dbReference>
<dbReference type="GO" id="GO:0016747">
    <property type="term" value="F:acyltransferase activity, transferring groups other than amino-acyl groups"/>
    <property type="evidence" value="ECO:0007669"/>
    <property type="project" value="InterPro"/>
</dbReference>
<sequence>MNVSPVTLEGREVRLEPLAAAHRDVLFAAAADGELWRSPVTVVPSSPQAMAAYIDDALAGQAQGRYLPFAVIRRATGRVVGTTRYRAIEPAHRRLEIGSTWLAAGVQRTAVNTEAKLLLLRHAFEVLGCARVEFLTDVLNERSRAAIARLGARQEGILRRHMVMPDGRHRDSACYSIIEPEWPAVRASLEARLRRYGAGGGG</sequence>
<dbReference type="InterPro" id="IPR000182">
    <property type="entry name" value="GNAT_dom"/>
</dbReference>
<gene>
    <name evidence="2" type="ORF">KBTEX_00722</name>
</gene>
<dbReference type="SUPFAM" id="SSF55729">
    <property type="entry name" value="Acyl-CoA N-acyltransferases (Nat)"/>
    <property type="match status" value="1"/>
</dbReference>
<dbReference type="EMBL" id="MN079083">
    <property type="protein sequence ID" value="QEA04414.1"/>
    <property type="molecule type" value="Genomic_DNA"/>
</dbReference>
<dbReference type="AlphaFoldDB" id="A0A5B8RA74"/>
<organism evidence="2">
    <name type="scientific">uncultured organism</name>
    <dbReference type="NCBI Taxonomy" id="155900"/>
    <lineage>
        <taxon>unclassified sequences</taxon>
        <taxon>environmental samples</taxon>
    </lineage>
</organism>
<evidence type="ECO:0000259" key="1">
    <source>
        <dbReference type="PROSITE" id="PS51186"/>
    </source>
</evidence>
<dbReference type="PANTHER" id="PTHR43610">
    <property type="entry name" value="BLL6696 PROTEIN"/>
    <property type="match status" value="1"/>
</dbReference>
<proteinExistence type="predicted"/>
<dbReference type="InterPro" id="IPR016181">
    <property type="entry name" value="Acyl_CoA_acyltransferase"/>
</dbReference>
<name>A0A5B8RA74_9ZZZZ</name>
<protein>
    <recommendedName>
        <fullName evidence="1">N-acetyltransferase domain-containing protein</fullName>
    </recommendedName>
</protein>